<evidence type="ECO:0000256" key="2">
    <source>
        <dbReference type="PROSITE-ProRule" id="PRU00035"/>
    </source>
</evidence>
<accession>A0A5K3FP52</accession>
<dbReference type="PANTHER" id="PTHR15398:SF4">
    <property type="entry name" value="BROMODOMAIN-CONTAINING PROTEIN 8 ISOFORM X1"/>
    <property type="match status" value="1"/>
</dbReference>
<dbReference type="SMART" id="SM00297">
    <property type="entry name" value="BROMO"/>
    <property type="match status" value="1"/>
</dbReference>
<dbReference type="PROSITE" id="PS50014">
    <property type="entry name" value="BROMODOMAIN_2"/>
    <property type="match status" value="1"/>
</dbReference>
<evidence type="ECO:0000256" key="3">
    <source>
        <dbReference type="SAM" id="MobiDB-lite"/>
    </source>
</evidence>
<evidence type="ECO:0000313" key="5">
    <source>
        <dbReference type="WBParaSite" id="MCU_008863-RA"/>
    </source>
</evidence>
<feature type="region of interest" description="Disordered" evidence="3">
    <location>
        <begin position="508"/>
        <end position="543"/>
    </location>
</feature>
<dbReference type="AlphaFoldDB" id="A0A5K3FP52"/>
<dbReference type="Gene3D" id="1.20.920.10">
    <property type="entry name" value="Bromodomain-like"/>
    <property type="match status" value="1"/>
</dbReference>
<evidence type="ECO:0000259" key="4">
    <source>
        <dbReference type="PROSITE" id="PS50014"/>
    </source>
</evidence>
<dbReference type="GO" id="GO:0035267">
    <property type="term" value="C:NuA4 histone acetyltransferase complex"/>
    <property type="evidence" value="ECO:0007669"/>
    <property type="project" value="TreeGrafter"/>
</dbReference>
<evidence type="ECO:0000256" key="1">
    <source>
        <dbReference type="ARBA" id="ARBA00023117"/>
    </source>
</evidence>
<name>A0A5K3FP52_MESCO</name>
<feature type="compositionally biased region" description="Low complexity" evidence="3">
    <location>
        <begin position="508"/>
        <end position="526"/>
    </location>
</feature>
<feature type="compositionally biased region" description="Low complexity" evidence="3">
    <location>
        <begin position="282"/>
        <end position="296"/>
    </location>
</feature>
<protein>
    <submittedName>
        <fullName evidence="5">Bromo domain-containing protein</fullName>
    </submittedName>
</protein>
<dbReference type="InterPro" id="IPR036427">
    <property type="entry name" value="Bromodomain-like_sf"/>
</dbReference>
<sequence>MNWSDGANFYLLKTVSTYGKDWSLVCSALSVIANTFLRHEKLKDFSDKSCSIQYKYLIASTRQIEERFHYLKEEQLLQIALVHYAQLRQDQIRRRREYLVARMETEREENRKLLAGRFSEIAPESILAYRKRLRAFCLQDVIADTLHLDPLPADPEEDKVVRRTLQYADLPDSGFCQAMVDEGGGLWIPVGSNEMLRNFFEVGGTASVIDGGEENEFDEGDEISPPVSPCKTPKLELSQTPQYGVLETAIPPTNLATHRPPTGATNRSLSVTGESVCVSKRPSAPLLPSPVSSSAPDRSENFQLSTSRTFQKRWGVLKTENHLSHLRTHGRSKHRSQQTTDTLLAHPASAISLSPAQLAPRRRWRRGLLSALTTVCSHRHAHIFLHPVTDEIAPGYSGMIYSPVDLTGLRRCVESSLAPLTTGGEETMSNAQMVVAQTAKQFLRDLLLMFANARMYNNREHSVHRMAGEMCADVLAELRPLWTLWSEDISDLPPLPGSPEALSGLSSMLRRRSTTPASASNAPASTHGLAAAPLPSAPFHTQQ</sequence>
<proteinExistence type="predicted"/>
<dbReference type="InterPro" id="IPR001487">
    <property type="entry name" value="Bromodomain"/>
</dbReference>
<reference evidence="5" key="1">
    <citation type="submission" date="2019-11" db="UniProtKB">
        <authorList>
            <consortium name="WormBaseParasite"/>
        </authorList>
    </citation>
    <scope>IDENTIFICATION</scope>
</reference>
<dbReference type="WBParaSite" id="MCU_008863-RA">
    <property type="protein sequence ID" value="MCU_008863-RA"/>
    <property type="gene ID" value="MCU_008863"/>
</dbReference>
<keyword evidence="1 2" id="KW-0103">Bromodomain</keyword>
<dbReference type="PANTHER" id="PTHR15398">
    <property type="entry name" value="BROMODOMAIN-CONTAINING PROTEIN 8"/>
    <property type="match status" value="1"/>
</dbReference>
<dbReference type="Pfam" id="PF00439">
    <property type="entry name" value="Bromodomain"/>
    <property type="match status" value="1"/>
</dbReference>
<feature type="domain" description="Bromo" evidence="4">
    <location>
        <begin position="376"/>
        <end position="464"/>
    </location>
</feature>
<organism evidence="5">
    <name type="scientific">Mesocestoides corti</name>
    <name type="common">Flatworm</name>
    <dbReference type="NCBI Taxonomy" id="53468"/>
    <lineage>
        <taxon>Eukaryota</taxon>
        <taxon>Metazoa</taxon>
        <taxon>Spiralia</taxon>
        <taxon>Lophotrochozoa</taxon>
        <taxon>Platyhelminthes</taxon>
        <taxon>Cestoda</taxon>
        <taxon>Eucestoda</taxon>
        <taxon>Cyclophyllidea</taxon>
        <taxon>Mesocestoididae</taxon>
        <taxon>Mesocestoides</taxon>
    </lineage>
</organism>
<dbReference type="SUPFAM" id="SSF47370">
    <property type="entry name" value="Bromodomain"/>
    <property type="match status" value="1"/>
</dbReference>
<feature type="region of interest" description="Disordered" evidence="3">
    <location>
        <begin position="280"/>
        <end position="304"/>
    </location>
</feature>